<evidence type="ECO:0000256" key="3">
    <source>
        <dbReference type="PROSITE-ProRule" id="PRU00023"/>
    </source>
</evidence>
<dbReference type="PROSITE" id="PS50297">
    <property type="entry name" value="ANK_REP_REGION"/>
    <property type="match status" value="2"/>
</dbReference>
<dbReference type="Pfam" id="PF12796">
    <property type="entry name" value="Ank_2"/>
    <property type="match status" value="1"/>
</dbReference>
<dbReference type="EMBL" id="JAWDGP010008052">
    <property type="protein sequence ID" value="KAK3696210.1"/>
    <property type="molecule type" value="Genomic_DNA"/>
</dbReference>
<evidence type="ECO:0000256" key="1">
    <source>
        <dbReference type="ARBA" id="ARBA00022737"/>
    </source>
</evidence>
<evidence type="ECO:0000313" key="5">
    <source>
        <dbReference type="EMBL" id="KAK3696210.1"/>
    </source>
</evidence>
<proteinExistence type="predicted"/>
<feature type="repeat" description="ANK" evidence="3">
    <location>
        <begin position="153"/>
        <end position="185"/>
    </location>
</feature>
<evidence type="ECO:0000313" key="6">
    <source>
        <dbReference type="Proteomes" id="UP001283361"/>
    </source>
</evidence>
<dbReference type="AlphaFoldDB" id="A0AAE1CIN7"/>
<keyword evidence="2 3" id="KW-0040">ANK repeat</keyword>
<dbReference type="PANTHER" id="PTHR24173">
    <property type="entry name" value="ANKYRIN REPEAT CONTAINING"/>
    <property type="match status" value="1"/>
</dbReference>
<dbReference type="Gene3D" id="1.25.40.20">
    <property type="entry name" value="Ankyrin repeat-containing domain"/>
    <property type="match status" value="2"/>
</dbReference>
<comment type="caution">
    <text evidence="5">The sequence shown here is derived from an EMBL/GenBank/DDBJ whole genome shotgun (WGS) entry which is preliminary data.</text>
</comment>
<dbReference type="InterPro" id="IPR036770">
    <property type="entry name" value="Ankyrin_rpt-contain_sf"/>
</dbReference>
<dbReference type="Proteomes" id="UP001283361">
    <property type="component" value="Unassembled WGS sequence"/>
</dbReference>
<dbReference type="SMART" id="SM00248">
    <property type="entry name" value="ANK"/>
    <property type="match status" value="7"/>
</dbReference>
<dbReference type="PANTHER" id="PTHR24173:SF74">
    <property type="entry name" value="ANKYRIN REPEAT DOMAIN-CONTAINING PROTEIN 16"/>
    <property type="match status" value="1"/>
</dbReference>
<feature type="repeat" description="ANK" evidence="3">
    <location>
        <begin position="186"/>
        <end position="218"/>
    </location>
</feature>
<dbReference type="InterPro" id="IPR002110">
    <property type="entry name" value="Ankyrin_rpt"/>
</dbReference>
<keyword evidence="1" id="KW-0677">Repeat</keyword>
<accession>A0AAE1CIN7</accession>
<dbReference type="SUPFAM" id="SSF48403">
    <property type="entry name" value="Ankyrin repeat"/>
    <property type="match status" value="1"/>
</dbReference>
<dbReference type="Pfam" id="PF13606">
    <property type="entry name" value="Ank_3"/>
    <property type="match status" value="1"/>
</dbReference>
<evidence type="ECO:0000256" key="4">
    <source>
        <dbReference type="SAM" id="MobiDB-lite"/>
    </source>
</evidence>
<sequence length="509" mass="56935">MAYNTKSCLLFAIRLGNIGKVEELLKSGTCSALSYANDYLNTPSLILCVTGVKHHEICAEGDNVSCALLETLVRHGANVDSVDKDQMTAVLHATQQGFLSCLQFLAKSGADLGKRDKDGRNAIICSAMHGRLDCLKYLIDVVPKSSLNSKTKQGITALMVAAREKHFDCVECLVRAGADINVKDIAGYTALMFALKYNNGKAVKLFLEYGAVINTITKDTYTPLTIAYHWSYGNYTWVLKLLRQGADLALSYHDQDFLHEMVARSQKAVVRRMVMNGCPPLDRPCKEHMFPFSYPLTPISPLAVALLSKQPDIAKYFIVNRFFTRYDIKRLCWDRTIVRCLQDEGEHQASDFEFDTVQKQCLTIITFLSREPRSLFTLSLVAVSSALKHSSPRQSKYNSNSPTSGFYSQSFGARLLALRVSHKSPNPQPGVDSNKQQQRHRASESEESSELSRREQVEHLKLPPVLKRALLFELPTSGVCCQSWGSIPFHEKVLYNCKACYCTICEGKL</sequence>
<dbReference type="PROSITE" id="PS50088">
    <property type="entry name" value="ANK_REPEAT"/>
    <property type="match status" value="2"/>
</dbReference>
<evidence type="ECO:0000256" key="2">
    <source>
        <dbReference type="ARBA" id="ARBA00023043"/>
    </source>
</evidence>
<feature type="region of interest" description="Disordered" evidence="4">
    <location>
        <begin position="424"/>
        <end position="455"/>
    </location>
</feature>
<reference evidence="5" key="1">
    <citation type="journal article" date="2023" name="G3 (Bethesda)">
        <title>A reference genome for the long-term kleptoplast-retaining sea slug Elysia crispata morphotype clarki.</title>
        <authorList>
            <person name="Eastman K.E."/>
            <person name="Pendleton A.L."/>
            <person name="Shaikh M.A."/>
            <person name="Suttiyut T."/>
            <person name="Ogas R."/>
            <person name="Tomko P."/>
            <person name="Gavelis G."/>
            <person name="Widhalm J.R."/>
            <person name="Wisecaver J.H."/>
        </authorList>
    </citation>
    <scope>NUCLEOTIDE SEQUENCE</scope>
    <source>
        <strain evidence="5">ECLA1</strain>
    </source>
</reference>
<gene>
    <name evidence="5" type="ORF">RRG08_027653</name>
</gene>
<keyword evidence="6" id="KW-1185">Reference proteome</keyword>
<protein>
    <submittedName>
        <fullName evidence="5">Uncharacterized protein</fullName>
    </submittedName>
</protein>
<name>A0AAE1CIN7_9GAST</name>
<organism evidence="5 6">
    <name type="scientific">Elysia crispata</name>
    <name type="common">lettuce slug</name>
    <dbReference type="NCBI Taxonomy" id="231223"/>
    <lineage>
        <taxon>Eukaryota</taxon>
        <taxon>Metazoa</taxon>
        <taxon>Spiralia</taxon>
        <taxon>Lophotrochozoa</taxon>
        <taxon>Mollusca</taxon>
        <taxon>Gastropoda</taxon>
        <taxon>Heterobranchia</taxon>
        <taxon>Euthyneura</taxon>
        <taxon>Panpulmonata</taxon>
        <taxon>Sacoglossa</taxon>
        <taxon>Placobranchoidea</taxon>
        <taxon>Plakobranchidae</taxon>
        <taxon>Elysia</taxon>
    </lineage>
</organism>